<dbReference type="EMBL" id="JAMSHJ010000002">
    <property type="protein sequence ID" value="KAI5435738.1"/>
    <property type="molecule type" value="Genomic_DNA"/>
</dbReference>
<dbReference type="AlphaFoldDB" id="A0A9D4YCN3"/>
<evidence type="ECO:0000256" key="1">
    <source>
        <dbReference type="SAM" id="MobiDB-lite"/>
    </source>
</evidence>
<feature type="compositionally biased region" description="Acidic residues" evidence="1">
    <location>
        <begin position="27"/>
        <end position="51"/>
    </location>
</feature>
<feature type="region of interest" description="Disordered" evidence="1">
    <location>
        <begin position="25"/>
        <end position="51"/>
    </location>
</feature>
<keyword evidence="3" id="KW-1185">Reference proteome</keyword>
<evidence type="ECO:0000313" key="3">
    <source>
        <dbReference type="Proteomes" id="UP001058974"/>
    </source>
</evidence>
<organism evidence="2 3">
    <name type="scientific">Pisum sativum</name>
    <name type="common">Garden pea</name>
    <name type="synonym">Lathyrus oleraceus</name>
    <dbReference type="NCBI Taxonomy" id="3888"/>
    <lineage>
        <taxon>Eukaryota</taxon>
        <taxon>Viridiplantae</taxon>
        <taxon>Streptophyta</taxon>
        <taxon>Embryophyta</taxon>
        <taxon>Tracheophyta</taxon>
        <taxon>Spermatophyta</taxon>
        <taxon>Magnoliopsida</taxon>
        <taxon>eudicotyledons</taxon>
        <taxon>Gunneridae</taxon>
        <taxon>Pentapetalae</taxon>
        <taxon>rosids</taxon>
        <taxon>fabids</taxon>
        <taxon>Fabales</taxon>
        <taxon>Fabaceae</taxon>
        <taxon>Papilionoideae</taxon>
        <taxon>50 kb inversion clade</taxon>
        <taxon>NPAAA clade</taxon>
        <taxon>Hologalegina</taxon>
        <taxon>IRL clade</taxon>
        <taxon>Fabeae</taxon>
        <taxon>Lathyrus</taxon>
    </lineage>
</organism>
<feature type="region of interest" description="Disordered" evidence="1">
    <location>
        <begin position="1"/>
        <end position="20"/>
    </location>
</feature>
<evidence type="ECO:0000313" key="2">
    <source>
        <dbReference type="EMBL" id="KAI5435738.1"/>
    </source>
</evidence>
<accession>A0A9D4YCN3</accession>
<dbReference type="Gramene" id="Psat02G0224100-T1">
    <property type="protein sequence ID" value="KAI5435738.1"/>
    <property type="gene ID" value="KIW84_022241"/>
</dbReference>
<reference evidence="2 3" key="1">
    <citation type="journal article" date="2022" name="Nat. Genet.">
        <title>Improved pea reference genome and pan-genome highlight genomic features and evolutionary characteristics.</title>
        <authorList>
            <person name="Yang T."/>
            <person name="Liu R."/>
            <person name="Luo Y."/>
            <person name="Hu S."/>
            <person name="Wang D."/>
            <person name="Wang C."/>
            <person name="Pandey M.K."/>
            <person name="Ge S."/>
            <person name="Xu Q."/>
            <person name="Li N."/>
            <person name="Li G."/>
            <person name="Huang Y."/>
            <person name="Saxena R.K."/>
            <person name="Ji Y."/>
            <person name="Li M."/>
            <person name="Yan X."/>
            <person name="He Y."/>
            <person name="Liu Y."/>
            <person name="Wang X."/>
            <person name="Xiang C."/>
            <person name="Varshney R.K."/>
            <person name="Ding H."/>
            <person name="Gao S."/>
            <person name="Zong X."/>
        </authorList>
    </citation>
    <scope>NUCLEOTIDE SEQUENCE [LARGE SCALE GENOMIC DNA]</scope>
    <source>
        <strain evidence="2 3">cv. Zhongwan 6</strain>
    </source>
</reference>
<gene>
    <name evidence="2" type="ORF">KIW84_022241</name>
</gene>
<protein>
    <submittedName>
        <fullName evidence="2">Uncharacterized protein</fullName>
    </submittedName>
</protein>
<comment type="caution">
    <text evidence="2">The sequence shown here is derived from an EMBL/GenBank/DDBJ whole genome shotgun (WGS) entry which is preliminary data.</text>
</comment>
<sequence>MESGVSHTIHRTQVPLPSTHITVHEDDREDLYEDDHEVHDEDGDHEDEDDNHEVVHIIDGRYYIWPSGNSFKPSRTAAQCIIYVIQQKYKKVWKRFKDIDGKENEVWFNLFKGKSFWRPTLMKELVIKTRTKKSREFVDGPTKKALEDYQTFLTQFLVENPQYTSRGSEPLNPRVDFYIWDLVHGGMGSNGWFFGVGSLPDSLRKRDRTLFQRVRDGEGTSHP</sequence>
<proteinExistence type="predicted"/>
<dbReference type="Proteomes" id="UP001058974">
    <property type="component" value="Chromosome 2"/>
</dbReference>
<name>A0A9D4YCN3_PEA</name>